<dbReference type="PANTHER" id="PTHR46704">
    <property type="entry name" value="CXC DOMAIN-CONTAINING PROTEIN-RELATED"/>
    <property type="match status" value="1"/>
</dbReference>
<dbReference type="AlphaFoldDB" id="A0A2G8LRF1"/>
<gene>
    <name evidence="2" type="ORF">BSL78_00177</name>
</gene>
<accession>A0A2G8LRF1</accession>
<name>A0A2G8LRF1_STIJA</name>
<evidence type="ECO:0000256" key="1">
    <source>
        <dbReference type="SAM" id="MobiDB-lite"/>
    </source>
</evidence>
<organism evidence="2 3">
    <name type="scientific">Stichopus japonicus</name>
    <name type="common">Sea cucumber</name>
    <dbReference type="NCBI Taxonomy" id="307972"/>
    <lineage>
        <taxon>Eukaryota</taxon>
        <taxon>Metazoa</taxon>
        <taxon>Echinodermata</taxon>
        <taxon>Eleutherozoa</taxon>
        <taxon>Echinozoa</taxon>
        <taxon>Holothuroidea</taxon>
        <taxon>Aspidochirotacea</taxon>
        <taxon>Aspidochirotida</taxon>
        <taxon>Stichopodidae</taxon>
        <taxon>Apostichopus</taxon>
    </lineage>
</organism>
<proteinExistence type="predicted"/>
<dbReference type="EMBL" id="MRZV01000004">
    <property type="protein sequence ID" value="PIK62843.1"/>
    <property type="molecule type" value="Genomic_DNA"/>
</dbReference>
<sequence>MSSLRDCYSTALDLKEEIMQAMKKTNLPWPPTSDDLTLDAARKIVPTKLYNFIAWIVGVSDEPTDEQKVKIQDAEDHLPGNKGKEDDAQACIGLLNGFGHSVSHTNVLEHDTALGQQEIDRGMFFHPVSTSPLHHPCVGQQRFWRMHPIRKSRKRSLPAPASEMVRFGGLKKSSPQAFHDSVQLEVEHYNVVLHPYREKEDAFYVSKFSEARLLPSWTGFNQLLSSNIPPKATIAYLPVVDASPTDLNTVNTSQKPGNSRSVGTSINCGSSRQSDGRLQFSRRE</sequence>
<evidence type="ECO:0000313" key="3">
    <source>
        <dbReference type="Proteomes" id="UP000230750"/>
    </source>
</evidence>
<evidence type="ECO:0000313" key="2">
    <source>
        <dbReference type="EMBL" id="PIK62843.1"/>
    </source>
</evidence>
<protein>
    <submittedName>
        <fullName evidence="2">Uncharacterized protein</fullName>
    </submittedName>
</protein>
<dbReference type="PANTHER" id="PTHR46704:SF9">
    <property type="entry name" value="BHLH DOMAIN-CONTAINING PROTEIN"/>
    <property type="match status" value="1"/>
</dbReference>
<comment type="caution">
    <text evidence="2">The sequence shown here is derived from an EMBL/GenBank/DDBJ whole genome shotgun (WGS) entry which is preliminary data.</text>
</comment>
<feature type="compositionally biased region" description="Polar residues" evidence="1">
    <location>
        <begin position="247"/>
        <end position="273"/>
    </location>
</feature>
<feature type="region of interest" description="Disordered" evidence="1">
    <location>
        <begin position="247"/>
        <end position="284"/>
    </location>
</feature>
<dbReference type="Proteomes" id="UP000230750">
    <property type="component" value="Unassembled WGS sequence"/>
</dbReference>
<keyword evidence="3" id="KW-1185">Reference proteome</keyword>
<reference evidence="2 3" key="1">
    <citation type="journal article" date="2017" name="PLoS Biol.">
        <title>The sea cucumber genome provides insights into morphological evolution and visceral regeneration.</title>
        <authorList>
            <person name="Zhang X."/>
            <person name="Sun L."/>
            <person name="Yuan J."/>
            <person name="Sun Y."/>
            <person name="Gao Y."/>
            <person name="Zhang L."/>
            <person name="Li S."/>
            <person name="Dai H."/>
            <person name="Hamel J.F."/>
            <person name="Liu C."/>
            <person name="Yu Y."/>
            <person name="Liu S."/>
            <person name="Lin W."/>
            <person name="Guo K."/>
            <person name="Jin S."/>
            <person name="Xu P."/>
            <person name="Storey K.B."/>
            <person name="Huan P."/>
            <person name="Zhang T."/>
            <person name="Zhou Y."/>
            <person name="Zhang J."/>
            <person name="Lin C."/>
            <person name="Li X."/>
            <person name="Xing L."/>
            <person name="Huo D."/>
            <person name="Sun M."/>
            <person name="Wang L."/>
            <person name="Mercier A."/>
            <person name="Li F."/>
            <person name="Yang H."/>
            <person name="Xiang J."/>
        </authorList>
    </citation>
    <scope>NUCLEOTIDE SEQUENCE [LARGE SCALE GENOMIC DNA]</scope>
    <source>
        <strain evidence="2">Shaxun</strain>
        <tissue evidence="2">Muscle</tissue>
    </source>
</reference>